<comment type="caution">
    <text evidence="2">The sequence shown here is derived from an EMBL/GenBank/DDBJ whole genome shotgun (WGS) entry which is preliminary data.</text>
</comment>
<evidence type="ECO:0008006" key="4">
    <source>
        <dbReference type="Google" id="ProtNLM"/>
    </source>
</evidence>
<dbReference type="EMBL" id="VOPW01000001">
    <property type="protein sequence ID" value="TXC66116.1"/>
    <property type="molecule type" value="Genomic_DNA"/>
</dbReference>
<sequence>MSSAHASDTAEVVRLQASGQFVAAMDLARRHIAAQPKDAAMRFQLGVMLAESGAAGEARELFERLTQDYPELPEPYNNLAALKAASGDYEGAKGASSRLCAPTRCSPPRTRISATC</sequence>
<keyword evidence="3" id="KW-1185">Reference proteome</keyword>
<organism evidence="2 3">
    <name type="scientific">Piscinibacter aquaticus</name>
    <dbReference type="NCBI Taxonomy" id="392597"/>
    <lineage>
        <taxon>Bacteria</taxon>
        <taxon>Pseudomonadati</taxon>
        <taxon>Pseudomonadota</taxon>
        <taxon>Betaproteobacteria</taxon>
        <taxon>Burkholderiales</taxon>
        <taxon>Sphaerotilaceae</taxon>
        <taxon>Piscinibacter</taxon>
    </lineage>
</organism>
<evidence type="ECO:0000313" key="2">
    <source>
        <dbReference type="EMBL" id="TXC66116.1"/>
    </source>
</evidence>
<name>A0A5C6U2W0_9BURK</name>
<evidence type="ECO:0000256" key="1">
    <source>
        <dbReference type="SAM" id="MobiDB-lite"/>
    </source>
</evidence>
<dbReference type="Gene3D" id="1.25.40.10">
    <property type="entry name" value="Tetratricopeptide repeat domain"/>
    <property type="match status" value="1"/>
</dbReference>
<accession>A0A5C6U2W0</accession>
<feature type="region of interest" description="Disordered" evidence="1">
    <location>
        <begin position="91"/>
        <end position="116"/>
    </location>
</feature>
<dbReference type="InterPro" id="IPR011990">
    <property type="entry name" value="TPR-like_helical_dom_sf"/>
</dbReference>
<dbReference type="SUPFAM" id="SSF48452">
    <property type="entry name" value="TPR-like"/>
    <property type="match status" value="1"/>
</dbReference>
<dbReference type="AlphaFoldDB" id="A0A5C6U2W0"/>
<evidence type="ECO:0000313" key="3">
    <source>
        <dbReference type="Proteomes" id="UP000321832"/>
    </source>
</evidence>
<gene>
    <name evidence="2" type="ORF">FSC37_09755</name>
</gene>
<protein>
    <recommendedName>
        <fullName evidence="4">Tetratricopeptide repeat protein</fullName>
    </recommendedName>
</protein>
<reference evidence="2 3" key="1">
    <citation type="submission" date="2019-08" db="EMBL/GenBank/DDBJ databases">
        <authorList>
            <person name="Khan S.A."/>
            <person name="Jeon C.O."/>
            <person name="Jeong S.E."/>
        </authorList>
    </citation>
    <scope>NUCLEOTIDE SEQUENCE [LARGE SCALE GENOMIC DNA]</scope>
    <source>
        <strain evidence="3">IMCC1728</strain>
    </source>
</reference>
<dbReference type="Proteomes" id="UP000321832">
    <property type="component" value="Unassembled WGS sequence"/>
</dbReference>
<proteinExistence type="predicted"/>